<feature type="region of interest" description="Disordered" evidence="2">
    <location>
        <begin position="69"/>
        <end position="89"/>
    </location>
</feature>
<comment type="subcellular location">
    <subcellularLocation>
        <location evidence="1">Cell membrane</location>
        <topology evidence="1">Peripheral membrane protein</topology>
        <orientation evidence="1">Cytoplasmic side</orientation>
    </subcellularLocation>
</comment>
<keyword evidence="4" id="KW-1185">Reference proteome</keyword>
<gene>
    <name evidence="3" type="ORF">ADIMK_3499</name>
</gene>
<evidence type="ECO:0000256" key="2">
    <source>
        <dbReference type="SAM" id="MobiDB-lite"/>
    </source>
</evidence>
<dbReference type="PANTHER" id="PTHR33383">
    <property type="entry name" value="MEMBRANE PROTEIN INSERTION EFFICIENCY FACTOR-RELATED"/>
    <property type="match status" value="1"/>
</dbReference>
<protein>
    <recommendedName>
        <fullName evidence="1">Putative membrane protein insertion efficiency factor</fullName>
    </recommendedName>
</protein>
<dbReference type="Pfam" id="PF01809">
    <property type="entry name" value="YidD"/>
    <property type="match status" value="1"/>
</dbReference>
<dbReference type="HAMAP" id="MF_00386">
    <property type="entry name" value="UPF0161_YidD"/>
    <property type="match status" value="1"/>
</dbReference>
<name>A0A081FV04_9GAMM</name>
<keyword evidence="1" id="KW-1003">Cell membrane</keyword>
<keyword evidence="1" id="KW-0472">Membrane</keyword>
<evidence type="ECO:0000256" key="1">
    <source>
        <dbReference type="HAMAP-Rule" id="MF_00386"/>
    </source>
</evidence>
<proteinExistence type="inferred from homology"/>
<dbReference type="EMBL" id="JMQN01000050">
    <property type="protein sequence ID" value="KEA62359.1"/>
    <property type="molecule type" value="Genomic_DNA"/>
</dbReference>
<accession>A0A081FV04</accession>
<dbReference type="eggNOG" id="COG0759">
    <property type="taxonomic scope" value="Bacteria"/>
</dbReference>
<organism evidence="3 4">
    <name type="scientific">Marinobacterium lacunae</name>
    <dbReference type="NCBI Taxonomy" id="1232683"/>
    <lineage>
        <taxon>Bacteria</taxon>
        <taxon>Pseudomonadati</taxon>
        <taxon>Pseudomonadota</taxon>
        <taxon>Gammaproteobacteria</taxon>
        <taxon>Oceanospirillales</taxon>
        <taxon>Oceanospirillaceae</taxon>
        <taxon>Marinobacterium</taxon>
    </lineage>
</organism>
<dbReference type="RefSeq" id="WP_081849845.1">
    <property type="nucleotide sequence ID" value="NZ_JMQN01000050.1"/>
</dbReference>
<dbReference type="NCBIfam" id="TIGR00278">
    <property type="entry name" value="membrane protein insertion efficiency factor YidD"/>
    <property type="match status" value="1"/>
</dbReference>
<evidence type="ECO:0000313" key="3">
    <source>
        <dbReference type="EMBL" id="KEA62359.1"/>
    </source>
</evidence>
<dbReference type="AlphaFoldDB" id="A0A081FV04"/>
<reference evidence="3 4" key="1">
    <citation type="submission" date="2014-04" db="EMBL/GenBank/DDBJ databases">
        <title>Marinobacterium kochiensis sp. nov., isolated from sediment sample collected from Kochi backwaters in Kerala, India.</title>
        <authorList>
            <person name="Singh A."/>
            <person name="Pinnaka A.K."/>
        </authorList>
    </citation>
    <scope>NUCLEOTIDE SEQUENCE [LARGE SCALE GENOMIC DNA]</scope>
    <source>
        <strain evidence="3 4">AK27</strain>
    </source>
</reference>
<dbReference type="OrthoDB" id="9801753at2"/>
<dbReference type="GO" id="GO:0005886">
    <property type="term" value="C:plasma membrane"/>
    <property type="evidence" value="ECO:0007669"/>
    <property type="project" value="UniProtKB-SubCell"/>
</dbReference>
<dbReference type="InterPro" id="IPR002696">
    <property type="entry name" value="Membr_insert_effic_factor_YidD"/>
</dbReference>
<sequence length="89" mass="10038">MKRLRNLAIQLLKLPIKAYQYLISPVLGSNCRFYPSCSHYTLEAIETHGPIRGLWLGIKRILRCHPFSEGGIDPVPPADKPSCHENCGH</sequence>
<dbReference type="SMART" id="SM01234">
    <property type="entry name" value="Haemolytic"/>
    <property type="match status" value="1"/>
</dbReference>
<evidence type="ECO:0000313" key="4">
    <source>
        <dbReference type="Proteomes" id="UP000028252"/>
    </source>
</evidence>
<comment type="similarity">
    <text evidence="1">Belongs to the UPF0161 family.</text>
</comment>
<dbReference type="Proteomes" id="UP000028252">
    <property type="component" value="Unassembled WGS sequence"/>
</dbReference>
<comment type="caution">
    <text evidence="3">The sequence shown here is derived from an EMBL/GenBank/DDBJ whole genome shotgun (WGS) entry which is preliminary data.</text>
</comment>
<dbReference type="PANTHER" id="PTHR33383:SF1">
    <property type="entry name" value="MEMBRANE PROTEIN INSERTION EFFICIENCY FACTOR-RELATED"/>
    <property type="match status" value="1"/>
</dbReference>
<comment type="function">
    <text evidence="1">Could be involved in insertion of integral membrane proteins into the membrane.</text>
</comment>
<dbReference type="STRING" id="1232683.ADIMK_3499"/>
<dbReference type="PATRIC" id="fig|1232683.4.peg.3443"/>